<dbReference type="InterPro" id="IPR038384">
    <property type="entry name" value="Formate_DH_C_sf"/>
</dbReference>
<organism evidence="2 3">
    <name type="scientific">Haemophilus ducreyi (strain 35000HP / ATCC 700724)</name>
    <dbReference type="NCBI Taxonomy" id="233412"/>
    <lineage>
        <taxon>Bacteria</taxon>
        <taxon>Pseudomonadati</taxon>
        <taxon>Pseudomonadota</taxon>
        <taxon>Gammaproteobacteria</taxon>
        <taxon>Pasteurellales</taxon>
        <taxon>Pasteurellaceae</taxon>
        <taxon>Haemophilus</taxon>
    </lineage>
</organism>
<evidence type="ECO:0000259" key="1">
    <source>
        <dbReference type="Pfam" id="PF09163"/>
    </source>
</evidence>
<dbReference type="Gene3D" id="1.20.5.480">
    <property type="entry name" value="Single helix bin"/>
    <property type="match status" value="1"/>
</dbReference>
<name>Q7VM82_HAEDU</name>
<dbReference type="AlphaFoldDB" id="Q7VM82"/>
<dbReference type="Pfam" id="PF09163">
    <property type="entry name" value="Form-deh_trans"/>
    <property type="match status" value="1"/>
</dbReference>
<dbReference type="InterPro" id="IPR015246">
    <property type="entry name" value="Formate_DH_TM"/>
</dbReference>
<dbReference type="SUPFAM" id="SSF81597">
    <property type="entry name" value="Iron-sulfur subunit of formate dehydrogenase N, transmembrane anchor"/>
    <property type="match status" value="1"/>
</dbReference>
<evidence type="ECO:0000313" key="3">
    <source>
        <dbReference type="Proteomes" id="UP000001022"/>
    </source>
</evidence>
<evidence type="ECO:0000313" key="2">
    <source>
        <dbReference type="EMBL" id="AAP95978.1"/>
    </source>
</evidence>
<dbReference type="HOGENOM" id="CLU_3328516_0_0_6"/>
<dbReference type="STRING" id="233412.HD_1112"/>
<keyword evidence="3" id="KW-1185">Reference proteome</keyword>
<dbReference type="EMBL" id="AE017143">
    <property type="protein sequence ID" value="AAP95978.1"/>
    <property type="molecule type" value="Genomic_DNA"/>
</dbReference>
<dbReference type="Proteomes" id="UP000001022">
    <property type="component" value="Chromosome"/>
</dbReference>
<sequence length="38" mass="4306">MRITMGSLALAEIAHYITIGPNIEEDIEDHQNEGEQHE</sequence>
<feature type="domain" description="Formate dehydrogenase transmembrane" evidence="1">
    <location>
        <begin position="3"/>
        <end position="26"/>
    </location>
</feature>
<proteinExistence type="predicted"/>
<reference evidence="3" key="1">
    <citation type="submission" date="2003-06" db="EMBL/GenBank/DDBJ databases">
        <title>The complete genome sequence of Haemophilus ducreyi.</title>
        <authorList>
            <person name="Munson R.S. Jr."/>
            <person name="Ray W.C."/>
            <person name="Mahairas G."/>
            <person name="Sabo P."/>
            <person name="Mungur R."/>
            <person name="Johnson L."/>
            <person name="Nguyen D."/>
            <person name="Wang J."/>
            <person name="Forst C."/>
            <person name="Hood L."/>
        </authorList>
    </citation>
    <scope>NUCLEOTIDE SEQUENCE [LARGE SCALE GENOMIC DNA]</scope>
    <source>
        <strain evidence="3">35000HP / ATCC 700724</strain>
    </source>
</reference>
<accession>Q7VM82</accession>
<gene>
    <name evidence="2" type="ordered locus">HD_1112</name>
</gene>
<protein>
    <submittedName>
        <fullName evidence="2">Formate dehydrogenase, iron-sulfur subunit, beta subunit</fullName>
    </submittedName>
</protein>
<dbReference type="KEGG" id="hdu:HD_1112"/>